<evidence type="ECO:0000256" key="4">
    <source>
        <dbReference type="ARBA" id="ARBA00022857"/>
    </source>
</evidence>
<dbReference type="EMBL" id="LZRT01000094">
    <property type="protein sequence ID" value="OUM86067.1"/>
    <property type="molecule type" value="Genomic_DNA"/>
</dbReference>
<keyword evidence="5" id="KW-0520">NAD</keyword>
<dbReference type="PANTHER" id="PTHR46091:SF3">
    <property type="entry name" value="AMINE OXIDASE DOMAIN-CONTAINING PROTEIN"/>
    <property type="match status" value="1"/>
</dbReference>
<dbReference type="PANTHER" id="PTHR46091">
    <property type="entry name" value="BLR7054 PROTEIN"/>
    <property type="match status" value="1"/>
</dbReference>
<reference evidence="8" key="1">
    <citation type="submission" date="2016-06" db="EMBL/GenBank/DDBJ databases">
        <authorList>
            <person name="Nascimento L."/>
            <person name="Pereira R.V."/>
            <person name="Martins L.F."/>
            <person name="Quaggio R.B."/>
            <person name="Silva A.M."/>
            <person name="Setubal J.C."/>
        </authorList>
    </citation>
    <scope>NUCLEOTIDE SEQUENCE [LARGE SCALE GENOMIC DNA]</scope>
</reference>
<organism evidence="7 8">
    <name type="scientific">Bacillus thermozeamaize</name>
    <dbReference type="NCBI Taxonomy" id="230954"/>
    <lineage>
        <taxon>Bacteria</taxon>
        <taxon>Bacillati</taxon>
        <taxon>Bacillota</taxon>
        <taxon>Bacilli</taxon>
        <taxon>Bacillales</taxon>
        <taxon>Bacillaceae</taxon>
        <taxon>Bacillus</taxon>
    </lineage>
</organism>
<feature type="domain" description="Amine oxidase" evidence="6">
    <location>
        <begin position="14"/>
        <end position="493"/>
    </location>
</feature>
<dbReference type="InterPro" id="IPR036188">
    <property type="entry name" value="FAD/NAD-bd_sf"/>
</dbReference>
<dbReference type="GO" id="GO:0016491">
    <property type="term" value="F:oxidoreductase activity"/>
    <property type="evidence" value="ECO:0007669"/>
    <property type="project" value="InterPro"/>
</dbReference>
<dbReference type="SUPFAM" id="SSF51905">
    <property type="entry name" value="FAD/NAD(P)-binding domain"/>
    <property type="match status" value="1"/>
</dbReference>
<keyword evidence="3" id="KW-0274">FAD</keyword>
<protein>
    <recommendedName>
        <fullName evidence="6">Amine oxidase domain-containing protein</fullName>
    </recommendedName>
</protein>
<evidence type="ECO:0000313" key="7">
    <source>
        <dbReference type="EMBL" id="OUM86067.1"/>
    </source>
</evidence>
<dbReference type="AlphaFoldDB" id="A0A1Y3PIU8"/>
<evidence type="ECO:0000256" key="3">
    <source>
        <dbReference type="ARBA" id="ARBA00022827"/>
    </source>
</evidence>
<accession>A0A1Y3PIU8</accession>
<keyword evidence="1" id="KW-0285">Flavoprotein</keyword>
<dbReference type="Gene3D" id="3.50.50.60">
    <property type="entry name" value="FAD/NAD(P)-binding domain"/>
    <property type="match status" value="2"/>
</dbReference>
<evidence type="ECO:0000256" key="1">
    <source>
        <dbReference type="ARBA" id="ARBA00022630"/>
    </source>
</evidence>
<comment type="caution">
    <text evidence="7">The sequence shown here is derived from an EMBL/GenBank/DDBJ whole genome shotgun (WGS) entry which is preliminary data.</text>
</comment>
<gene>
    <name evidence="7" type="ORF">BAA01_01595</name>
</gene>
<evidence type="ECO:0000256" key="2">
    <source>
        <dbReference type="ARBA" id="ARBA00022729"/>
    </source>
</evidence>
<dbReference type="Pfam" id="PF01593">
    <property type="entry name" value="Amino_oxidase"/>
    <property type="match status" value="1"/>
</dbReference>
<name>A0A1Y3PIU8_9BACI</name>
<dbReference type="InterPro" id="IPR002937">
    <property type="entry name" value="Amino_oxidase"/>
</dbReference>
<evidence type="ECO:0000313" key="8">
    <source>
        <dbReference type="Proteomes" id="UP000196475"/>
    </source>
</evidence>
<proteinExistence type="predicted"/>
<dbReference type="Proteomes" id="UP000196475">
    <property type="component" value="Unassembled WGS sequence"/>
</dbReference>
<sequence>MASHYDLIVIGSGMGGLTVASLMAQLAHKRVLVLERHFKLGGFTHSFARPGNRSWDVGLHYVGEMASGELAREVFDLITQNRVKWHKMPSPFEKFVYPDFTFEVPDNENDYLEALINRFPDEEAAIRRYFADIHDARKWFNTYVFAQSTPAFSASLLRFFSRGKEQLALCTTGEYLSKHFRNPRLKAVLASQWGDYGLPPSESAFLIHAVIVSHYLKGGYYPAGGAGTIAESVASVIEAYGGRCLLNHTVTEILTREGKAVGVKATAKKGAQNREVAFYAPVIVSDAGAYTTFCRLLPGEAAVPFRSELERMAKKGYSAVSVYLGFKANPSILGFSGANHWIFADDDHDAIFKNQNGMLEGRALCCFLSFPSLRDPKRDPNARSHTAEIVAPLPYETVEAWQSYPWRRRGRDYEALKHRIAEALLNLVDTYYPRFKALVDYCEVATPLTVETFTGHPLGSIYGLPAVPERYRLSQLRVSTPVKNLYLTGADVVSPGIVGAMMGGVATTAHLLGRLGFWRIISAAKKHG</sequence>
<keyword evidence="2" id="KW-0732">Signal</keyword>
<keyword evidence="4" id="KW-0521">NADP</keyword>
<evidence type="ECO:0000259" key="6">
    <source>
        <dbReference type="Pfam" id="PF01593"/>
    </source>
</evidence>
<evidence type="ECO:0000256" key="5">
    <source>
        <dbReference type="ARBA" id="ARBA00023027"/>
    </source>
</evidence>
<dbReference type="InterPro" id="IPR052206">
    <property type="entry name" value="Retinol_saturase"/>
</dbReference>